<proteinExistence type="inferred from homology"/>
<dbReference type="GO" id="GO:0033617">
    <property type="term" value="P:mitochondrial respiratory chain complex IV assembly"/>
    <property type="evidence" value="ECO:0007669"/>
    <property type="project" value="TreeGrafter"/>
</dbReference>
<evidence type="ECO:0000256" key="4">
    <source>
        <dbReference type="ARBA" id="ARBA00023157"/>
    </source>
</evidence>
<comment type="function">
    <text evidence="1">Involved in an early step of the mitochondrial complex IV assembly process.</text>
</comment>
<sequence>MPKYYEDVEELNQKKKFACEGLRDDLLECLSKSDCVKKDKKTPRECMHDSLLPQECATLRVSFFECKRSMLDMRTRFRGRKYY</sequence>
<dbReference type="GO" id="GO:0005739">
    <property type="term" value="C:mitochondrion"/>
    <property type="evidence" value="ECO:0007669"/>
    <property type="project" value="TreeGrafter"/>
</dbReference>
<comment type="caution">
    <text evidence="5">The sequence shown here is derived from an EMBL/GenBank/DDBJ whole genome shotgun (WGS) entry which is preliminary data.</text>
</comment>
<organism evidence="5 6">
    <name type="scientific">Lymnaea stagnalis</name>
    <name type="common">Great pond snail</name>
    <name type="synonym">Helix stagnalis</name>
    <dbReference type="NCBI Taxonomy" id="6523"/>
    <lineage>
        <taxon>Eukaryota</taxon>
        <taxon>Metazoa</taxon>
        <taxon>Spiralia</taxon>
        <taxon>Lophotrochozoa</taxon>
        <taxon>Mollusca</taxon>
        <taxon>Gastropoda</taxon>
        <taxon>Heterobranchia</taxon>
        <taxon>Euthyneura</taxon>
        <taxon>Panpulmonata</taxon>
        <taxon>Hygrophila</taxon>
        <taxon>Lymnaeoidea</taxon>
        <taxon>Lymnaeidae</taxon>
        <taxon>Lymnaea</taxon>
    </lineage>
</organism>
<dbReference type="Pfam" id="PF10203">
    <property type="entry name" value="Pet191_N"/>
    <property type="match status" value="1"/>
</dbReference>
<name>A0AAV2HX09_LYMST</name>
<evidence type="ECO:0000256" key="3">
    <source>
        <dbReference type="ARBA" id="ARBA00021904"/>
    </source>
</evidence>
<dbReference type="Proteomes" id="UP001497497">
    <property type="component" value="Unassembled WGS sequence"/>
</dbReference>
<accession>A0AAV2HX09</accession>
<dbReference type="PANTHER" id="PTHR28627">
    <property type="entry name" value="CYTOCHROME C OXIDASE ASSEMBLY FACTOR 5"/>
    <property type="match status" value="1"/>
</dbReference>
<evidence type="ECO:0000313" key="6">
    <source>
        <dbReference type="Proteomes" id="UP001497497"/>
    </source>
</evidence>
<comment type="similarity">
    <text evidence="2">Belongs to the PET191 family.</text>
</comment>
<protein>
    <recommendedName>
        <fullName evidence="3">Cytochrome c oxidase assembly factor 5</fullName>
    </recommendedName>
</protein>
<gene>
    <name evidence="5" type="ORF">GSLYS_00011960001</name>
</gene>
<keyword evidence="4" id="KW-1015">Disulfide bond</keyword>
<reference evidence="5 6" key="1">
    <citation type="submission" date="2024-04" db="EMBL/GenBank/DDBJ databases">
        <authorList>
            <consortium name="Genoscope - CEA"/>
            <person name="William W."/>
        </authorList>
    </citation>
    <scope>NUCLEOTIDE SEQUENCE [LARGE SCALE GENOMIC DNA]</scope>
</reference>
<evidence type="ECO:0000313" key="5">
    <source>
        <dbReference type="EMBL" id="CAL1538139.1"/>
    </source>
</evidence>
<dbReference type="InterPro" id="IPR018793">
    <property type="entry name" value="Cyt_c_oxidase_assmbl_Pet191"/>
</dbReference>
<dbReference type="AlphaFoldDB" id="A0AAV2HX09"/>
<keyword evidence="6" id="KW-1185">Reference proteome</keyword>
<evidence type="ECO:0000256" key="2">
    <source>
        <dbReference type="ARBA" id="ARBA00007785"/>
    </source>
</evidence>
<dbReference type="PANTHER" id="PTHR28627:SF1">
    <property type="entry name" value="CYTOCHROME C OXIDASE ASSEMBLY FACTOR 5"/>
    <property type="match status" value="1"/>
</dbReference>
<dbReference type="EMBL" id="CAXITT010000287">
    <property type="protein sequence ID" value="CAL1538139.1"/>
    <property type="molecule type" value="Genomic_DNA"/>
</dbReference>
<evidence type="ECO:0000256" key="1">
    <source>
        <dbReference type="ARBA" id="ARBA00003186"/>
    </source>
</evidence>